<dbReference type="Gene3D" id="1.20.5.1000">
    <property type="entry name" value="arf6 gtpase in complex with a specific effector, jip4"/>
    <property type="match status" value="1"/>
</dbReference>
<dbReference type="Proteomes" id="UP000636505">
    <property type="component" value="Unassembled WGS sequence"/>
</dbReference>
<organism evidence="6 7">
    <name type="scientific">Vasconcelosia minhoensis LEGE 07310</name>
    <dbReference type="NCBI Taxonomy" id="915328"/>
    <lineage>
        <taxon>Bacteria</taxon>
        <taxon>Bacillati</taxon>
        <taxon>Cyanobacteriota</taxon>
        <taxon>Cyanophyceae</taxon>
        <taxon>Nodosilineales</taxon>
        <taxon>Cymatolegaceae</taxon>
        <taxon>Vasconcelosia</taxon>
        <taxon>Vasconcelosia minhoensis</taxon>
    </lineage>
</organism>
<feature type="coiled-coil region" evidence="2">
    <location>
        <begin position="28"/>
        <end position="69"/>
    </location>
</feature>
<keyword evidence="2" id="KW-0175">Coiled coil</keyword>
<evidence type="ECO:0000256" key="2">
    <source>
        <dbReference type="SAM" id="Coils"/>
    </source>
</evidence>
<sequence length="581" mass="63355">MEQPTSPDNDDLLSSLEQDFEELHRHFAEQLTQDVDDLKAEKSRLRREVQTLQQKYARLQTSYRALEANHAGTLSQQQQVQQQRWAKRLAQILAQKLREDLRASLDSLQPSLPPESHQVNYQTSYQLLSSLDETLGQTLRSLQQDLSSYQSSLAQQLIRMQTMEQQGAAILDSLVSRLSQQLQAQVQQAQALPRPELPPELRSSDSRSADAWGSGPRLPGETLPPRSERLPECPPASIPPPGPPPDLSQEPHPKRSRNLRKGLMLGAIATLILALHHVLVGAVGQGLPLLGLIQFTNVSRASPVLAVVLVWLETIVVLPLLLLLAPQLHGGLWGDLQQWLGTRDRRLWQLLGSGGAFLIAQVCLYYAIAAVGPAVAVPLLFLYPLMAIPLAWLLQGEKPTPLRLVVMLAVAMGGWLTAQPLLGGTDSQMGISAALLAAAAFGIYAVLLNLSFRRQCHPLSASIVQFGTVAILSSLLLLFQPLDQPLEQVIGAVSWLPLLLAGLCLGILTLLFQLFNFSSLHLVGGVRTALLAAATPLLTAILATLLTPIGPPQVIQWTGILLILIGGIALGLDRLNRKSDR</sequence>
<keyword evidence="4" id="KW-1133">Transmembrane helix</keyword>
<feature type="transmembrane region" description="Helical" evidence="4">
    <location>
        <begin position="462"/>
        <end position="482"/>
    </location>
</feature>
<comment type="caution">
    <text evidence="6">The sequence shown here is derived from an EMBL/GenBank/DDBJ whole genome shotgun (WGS) entry which is preliminary data.</text>
</comment>
<dbReference type="GO" id="GO:0016020">
    <property type="term" value="C:membrane"/>
    <property type="evidence" value="ECO:0007669"/>
    <property type="project" value="InterPro"/>
</dbReference>
<feature type="transmembrane region" description="Helical" evidence="4">
    <location>
        <begin position="430"/>
        <end position="450"/>
    </location>
</feature>
<feature type="domain" description="EamA" evidence="5">
    <location>
        <begin position="429"/>
        <end position="567"/>
    </location>
</feature>
<feature type="transmembrane region" description="Helical" evidence="4">
    <location>
        <begin position="374"/>
        <end position="394"/>
    </location>
</feature>
<dbReference type="SUPFAM" id="SSF58113">
    <property type="entry name" value="Apolipoprotein A-I"/>
    <property type="match status" value="1"/>
</dbReference>
<dbReference type="EMBL" id="JADEXG010000001">
    <property type="protein sequence ID" value="MBE9075789.1"/>
    <property type="molecule type" value="Genomic_DNA"/>
</dbReference>
<evidence type="ECO:0000256" key="3">
    <source>
        <dbReference type="SAM" id="MobiDB-lite"/>
    </source>
</evidence>
<dbReference type="AlphaFoldDB" id="A0A8J7AJI8"/>
<proteinExistence type="inferred from homology"/>
<comment type="similarity">
    <text evidence="1">Belongs to the EamA transporter family.</text>
</comment>
<dbReference type="SUPFAM" id="SSF103481">
    <property type="entry name" value="Multidrug resistance efflux transporter EmrE"/>
    <property type="match status" value="1"/>
</dbReference>
<reference evidence="6" key="1">
    <citation type="submission" date="2020-10" db="EMBL/GenBank/DDBJ databases">
        <authorList>
            <person name="Castelo-Branco R."/>
            <person name="Eusebio N."/>
            <person name="Adriana R."/>
            <person name="Vieira A."/>
            <person name="Brugerolle De Fraissinette N."/>
            <person name="Rezende De Castro R."/>
            <person name="Schneider M.P."/>
            <person name="Vasconcelos V."/>
            <person name="Leao P.N."/>
        </authorList>
    </citation>
    <scope>NUCLEOTIDE SEQUENCE</scope>
    <source>
        <strain evidence="6">LEGE 07310</strain>
    </source>
</reference>
<feature type="compositionally biased region" description="Basic and acidic residues" evidence="3">
    <location>
        <begin position="197"/>
        <end position="208"/>
    </location>
</feature>
<evidence type="ECO:0000259" key="5">
    <source>
        <dbReference type="Pfam" id="PF00892"/>
    </source>
</evidence>
<feature type="transmembrane region" description="Helical" evidence="4">
    <location>
        <begin position="347"/>
        <end position="368"/>
    </location>
</feature>
<dbReference type="PANTHER" id="PTHR22911:SF137">
    <property type="entry name" value="SOLUTE CARRIER FAMILY 35 MEMBER G2-RELATED"/>
    <property type="match status" value="1"/>
</dbReference>
<keyword evidence="7" id="KW-1185">Reference proteome</keyword>
<keyword evidence="4" id="KW-0472">Membrane</keyword>
<dbReference type="InterPro" id="IPR037185">
    <property type="entry name" value="EmrE-like"/>
</dbReference>
<protein>
    <submittedName>
        <fullName evidence="6">EamA family transporter</fullName>
    </submittedName>
</protein>
<dbReference type="Pfam" id="PF00892">
    <property type="entry name" value="EamA"/>
    <property type="match status" value="1"/>
</dbReference>
<feature type="transmembrane region" description="Helical" evidence="4">
    <location>
        <begin position="555"/>
        <end position="572"/>
    </location>
</feature>
<feature type="transmembrane region" description="Helical" evidence="4">
    <location>
        <begin position="494"/>
        <end position="517"/>
    </location>
</feature>
<keyword evidence="4" id="KW-0812">Transmembrane</keyword>
<feature type="transmembrane region" description="Helical" evidence="4">
    <location>
        <begin position="529"/>
        <end position="549"/>
    </location>
</feature>
<dbReference type="InterPro" id="IPR000620">
    <property type="entry name" value="EamA_dom"/>
</dbReference>
<feature type="region of interest" description="Disordered" evidence="3">
    <location>
        <begin position="186"/>
        <end position="255"/>
    </location>
</feature>
<evidence type="ECO:0000313" key="6">
    <source>
        <dbReference type="EMBL" id="MBE9075789.1"/>
    </source>
</evidence>
<feature type="transmembrane region" description="Helical" evidence="4">
    <location>
        <begin position="263"/>
        <end position="284"/>
    </location>
</feature>
<dbReference type="PANTHER" id="PTHR22911">
    <property type="entry name" value="ACYL-MALONYL CONDENSING ENZYME-RELATED"/>
    <property type="match status" value="1"/>
</dbReference>
<evidence type="ECO:0000256" key="4">
    <source>
        <dbReference type="SAM" id="Phobius"/>
    </source>
</evidence>
<accession>A0A8J7AJI8</accession>
<evidence type="ECO:0000256" key="1">
    <source>
        <dbReference type="ARBA" id="ARBA00007362"/>
    </source>
</evidence>
<feature type="transmembrane region" description="Helical" evidence="4">
    <location>
        <begin position="401"/>
        <end position="418"/>
    </location>
</feature>
<feature type="compositionally biased region" description="Pro residues" evidence="3">
    <location>
        <begin position="232"/>
        <end position="246"/>
    </location>
</feature>
<feature type="transmembrane region" description="Helical" evidence="4">
    <location>
        <begin position="304"/>
        <end position="326"/>
    </location>
</feature>
<dbReference type="RefSeq" id="WP_193904448.1">
    <property type="nucleotide sequence ID" value="NZ_JADEXG010000001.1"/>
</dbReference>
<evidence type="ECO:0000313" key="7">
    <source>
        <dbReference type="Proteomes" id="UP000636505"/>
    </source>
</evidence>
<name>A0A8J7AJI8_9CYAN</name>
<gene>
    <name evidence="6" type="ORF">IQ241_00485</name>
</gene>